<evidence type="ECO:0000313" key="1">
    <source>
        <dbReference type="EMBL" id="VDP12384.1"/>
    </source>
</evidence>
<keyword evidence="2" id="KW-1185">Reference proteome</keyword>
<accession>A0A3P8C1V1</accession>
<dbReference type="Proteomes" id="UP000050761">
    <property type="component" value="Unassembled WGS sequence"/>
</dbReference>
<dbReference type="SUPFAM" id="SSF56219">
    <property type="entry name" value="DNase I-like"/>
    <property type="match status" value="1"/>
</dbReference>
<gene>
    <name evidence="1" type="ORF">HPBE_LOCUS18643</name>
</gene>
<reference evidence="1 2" key="1">
    <citation type="submission" date="2018-11" db="EMBL/GenBank/DDBJ databases">
        <authorList>
            <consortium name="Pathogen Informatics"/>
        </authorList>
    </citation>
    <scope>NUCLEOTIDE SEQUENCE [LARGE SCALE GENOMIC DNA]</scope>
</reference>
<dbReference type="PANTHER" id="PTHR23227:SF67">
    <property type="entry name" value="CRANIOFACIAL DEVELOPMENT PROTEIN 2-LIKE"/>
    <property type="match status" value="1"/>
</dbReference>
<protein>
    <submittedName>
        <fullName evidence="3">Endo/exonuclease/phosphatase domain-containing protein</fullName>
    </submittedName>
</protein>
<name>A0A183G9M0_HELPZ</name>
<dbReference type="OrthoDB" id="418748at2759"/>
<dbReference type="Gene3D" id="3.60.10.10">
    <property type="entry name" value="Endonuclease/exonuclease/phosphatase"/>
    <property type="match status" value="1"/>
</dbReference>
<dbReference type="InterPro" id="IPR036691">
    <property type="entry name" value="Endo/exonu/phosph_ase_sf"/>
</dbReference>
<evidence type="ECO:0000313" key="3">
    <source>
        <dbReference type="WBParaSite" id="HPBE_0001864401-mRNA-1"/>
    </source>
</evidence>
<proteinExistence type="predicted"/>
<dbReference type="EMBL" id="UZAH01030821">
    <property type="protein sequence ID" value="VDP12384.1"/>
    <property type="molecule type" value="Genomic_DNA"/>
</dbReference>
<reference evidence="3" key="2">
    <citation type="submission" date="2019-09" db="UniProtKB">
        <authorList>
            <consortium name="WormBaseParasite"/>
        </authorList>
    </citation>
    <scope>IDENTIFICATION</scope>
</reference>
<accession>A0A183G9M0</accession>
<dbReference type="AlphaFoldDB" id="A0A183G9M0"/>
<organism evidence="2 3">
    <name type="scientific">Heligmosomoides polygyrus</name>
    <name type="common">Parasitic roundworm</name>
    <dbReference type="NCBI Taxonomy" id="6339"/>
    <lineage>
        <taxon>Eukaryota</taxon>
        <taxon>Metazoa</taxon>
        <taxon>Ecdysozoa</taxon>
        <taxon>Nematoda</taxon>
        <taxon>Chromadorea</taxon>
        <taxon>Rhabditida</taxon>
        <taxon>Rhabditina</taxon>
        <taxon>Rhabditomorpha</taxon>
        <taxon>Strongyloidea</taxon>
        <taxon>Heligmosomidae</taxon>
        <taxon>Heligmosomoides</taxon>
    </lineage>
</organism>
<dbReference type="PANTHER" id="PTHR23227">
    <property type="entry name" value="BUCENTAUR RELATED"/>
    <property type="match status" value="1"/>
</dbReference>
<sequence>MIASFQQWASRRYANAMNAPYLPRMRHDDLREVAKASPCHINLVFSLVRIILMTPYVLMNYDLSLDPRSNAECGKSRDIGSDFKAVLCGIPGTTSGVGVNVSDRFRDSIVSVERFDDRLMKIVVAAKEQLFYFFSAYAPQTGCSDQARDEFWNLLDEKTAEVPPKDVIIVAGDLSGHVRAPKDGYSCHGGFGYRARNTDGERILDFAESHNLTIVNTVFRKRDSHLISYNSGSSKSQLGFVLWKNRDRDGLPTASTADVHPKDRPSEAKVNRAMRCCKNKVVANKREGSSCDFTRTVADSHDCRRNWEESNRRDTPGCKIGTRHYEAWATQSRQADMAVDGR</sequence>
<evidence type="ECO:0000313" key="2">
    <source>
        <dbReference type="Proteomes" id="UP000050761"/>
    </source>
</evidence>
<dbReference type="InterPro" id="IPR027124">
    <property type="entry name" value="Swc5/CFDP1/2"/>
</dbReference>
<dbReference type="WBParaSite" id="HPBE_0001864401-mRNA-1">
    <property type="protein sequence ID" value="HPBE_0001864401-mRNA-1"/>
    <property type="gene ID" value="HPBE_0001864401"/>
</dbReference>